<dbReference type="EMBL" id="BMEX01000064">
    <property type="protein sequence ID" value="GGA59675.1"/>
    <property type="molecule type" value="Genomic_DNA"/>
</dbReference>
<name>A0ABQ1H742_9BACL</name>
<evidence type="ECO:0000313" key="2">
    <source>
        <dbReference type="Proteomes" id="UP000617979"/>
    </source>
</evidence>
<evidence type="ECO:0000313" key="1">
    <source>
        <dbReference type="EMBL" id="GGA59675.1"/>
    </source>
</evidence>
<gene>
    <name evidence="1" type="ORF">GCM10007416_35810</name>
</gene>
<protein>
    <submittedName>
        <fullName evidence="1">Uncharacterized protein</fullName>
    </submittedName>
</protein>
<reference evidence="2" key="1">
    <citation type="journal article" date="2019" name="Int. J. Syst. Evol. Microbiol.">
        <title>The Global Catalogue of Microorganisms (GCM) 10K type strain sequencing project: providing services to taxonomists for standard genome sequencing and annotation.</title>
        <authorList>
            <consortium name="The Broad Institute Genomics Platform"/>
            <consortium name="The Broad Institute Genome Sequencing Center for Infectious Disease"/>
            <person name="Wu L."/>
            <person name="Ma J."/>
        </authorList>
    </citation>
    <scope>NUCLEOTIDE SEQUENCE [LARGE SCALE GENOMIC DNA]</scope>
    <source>
        <strain evidence="2">CGMCC 1.12404</strain>
    </source>
</reference>
<organism evidence="1 2">
    <name type="scientific">Kroppenstedtia guangzhouensis</name>
    <dbReference type="NCBI Taxonomy" id="1274356"/>
    <lineage>
        <taxon>Bacteria</taxon>
        <taxon>Bacillati</taxon>
        <taxon>Bacillota</taxon>
        <taxon>Bacilli</taxon>
        <taxon>Bacillales</taxon>
        <taxon>Thermoactinomycetaceae</taxon>
        <taxon>Kroppenstedtia</taxon>
    </lineage>
</organism>
<accession>A0ABQ1H742</accession>
<dbReference type="RefSeq" id="WP_188433963.1">
    <property type="nucleotide sequence ID" value="NZ_BMEX01000064.1"/>
</dbReference>
<dbReference type="Proteomes" id="UP000617979">
    <property type="component" value="Unassembled WGS sequence"/>
</dbReference>
<comment type="caution">
    <text evidence="1">The sequence shown here is derived from an EMBL/GenBank/DDBJ whole genome shotgun (WGS) entry which is preliminary data.</text>
</comment>
<sequence>MKFEFDESKPVHVVDLELDENKIAAIIETTRKLVEAGQFHHYWWFGKTNGGCEECGNHHQACLSYEPVDEQGKLFPWAEGLGFDEVIRLYICDECKALSIVSDC</sequence>
<proteinExistence type="predicted"/>
<keyword evidence="2" id="KW-1185">Reference proteome</keyword>